<dbReference type="Gene3D" id="2.60.40.10">
    <property type="entry name" value="Immunoglobulins"/>
    <property type="match status" value="1"/>
</dbReference>
<dbReference type="InterPro" id="IPR039448">
    <property type="entry name" value="Beta_helix"/>
</dbReference>
<dbReference type="Pfam" id="PF20419">
    <property type="entry name" value="DUF6701"/>
    <property type="match status" value="1"/>
</dbReference>
<feature type="domain" description="GEVED" evidence="4">
    <location>
        <begin position="1877"/>
        <end position="1945"/>
    </location>
</feature>
<accession>A0A5Q4ZX92</accession>
<reference evidence="6" key="1">
    <citation type="submission" date="2019-09" db="EMBL/GenBank/DDBJ databases">
        <authorList>
            <person name="Hjerde E."/>
        </authorList>
    </citation>
    <scope>NUCLEOTIDE SEQUENCE</scope>
    <source>
        <strain evidence="6">06/09/160</strain>
    </source>
</reference>
<name>A0A5Q4ZX92_9GAMM</name>
<sequence>MRITIMMFFRLFIIGMLFSTVTNAASVSGYIYEDYNFGGVVRPYNSSKGMSVLSLVGHKIRLTGNGYNITTTSSSGYYSFSGLPTGTYTISLYSAVPGYGSGSNDMDGSLYSERGDCSDCRPVQIYPSISEGFSTEVYISGNTTGVNLGINYSTITNNNDNGDGSLRQFLVNSKYLTTGRGINGLTKRGLKQDNHQSSADNAIFSPTMASSTIILNYPLTMDGFSYTNIDAKQLNITLRNHRQPLNSDYGIKISNSHVIKFNNFIMRSFDDAIYLDSSQSCQITGNSLYNLRDSGIILWGGSEYNIITNNIIDYAVSGEDTHNQAASIFVYQSNDNIISNNHISNSGFYNSNYSWSNSISGIRILESDDNKLSQNTFYNTKGIGIDLTGGGTNAGVGEADTNDDVYFSSLINASNGFIDTPIINQAELNGTILSISGYIGTGIKQSTFSNMTVEIYEADLNGAYFSSGFTAGKNYLGSCITDSDSHFSCSISSVSGLTGNSKINAITVNTLNAYSDTSEFSPFVSLISPSDYGDTPENINLNNGWGNASYPTYRVSSGASHQKSLFCLGTTDPNDCPAFYDTEADGDGTKLTADSETTDDGVLFNPNDPVLSQSSNQPVLQTNIMHDDGSVSVVENELIITASQPGFISIWLDLNQDGDWEDTAPDGTSEHIIQGATIVQGSQNSIKFSLSASTPHGNNYLRIRYASTVSEISSPTGIATDGEVEDYNVVIAAPSISFGGCLAGVQNGSFELNYNNQFTPDDETPGWSVIPVDINPSDQENAKKIEIATYSTFEGVTPPRDGTQKVAELNAYVPGMLYQDIVTLPGAELSWSFDYIQRSAQMRECSNFGSSVCDQKIRFSLGGVDETSPSYAYSYDATPNWLNHNSTTISPKYIVPAGQFVTRLAFKAEKPSKGNAADSVGNIIDNVQFGCTEEFDYGDAPNEDINTGWEVSTFPVTKSDDGARHYYQADVYLGQSVTKDTDGNPERTANSDSGDDGVEINPNNRLISKARKSIFHTNYLDDNGVEQVVTNELVITASQKGFVSVWLDLNQDGSWSGFTRNRQSYSERVLTLIPVEQGVNTIPLSLSAYDVHGESWMRVRYSTLAAGLLEPTGVASNGEVEDYQVWIAAPSLDIASCDAGLQNGSFEQLYLEHGHNGYDTPESSIAGWSVVQVNPKLMPHSGNISDRNQIESSRYGLFVTAPPLDGSPNVAELSAYHPGILYQDIVTEPGTVLTWSFDYSKRTINGSSSEIMSLDIGSPDNTTSQLSVVGQPFWQTFTGLYKVPSGQYLTRIAFRGIAPSVASAGNIIDNANFGCVSGFDYGDLPSKYNDNDEFDYHIVSSQLYIGDNIPDVETSSQGNDTASGDDTNGINDENGYPNNLYIDTTNAWSIDVTVVNNTGSDAFLVGWIDINTNDKMNDLESTYQRIPSNGRQTVTLTWSATQLADAGSQMSPSYMRLRVGTQLDLDNVIDDSFIQFGEVEDHRVYLMPQPIIPESTCSSFVQTKATGSKFSYSKWNVKNGVVEFSDLNKKLAVPWINAIGLNVIDGLIYGISAETSKGQGKVQLAVADQSFGAEFISLGEIKAAHDLTLMNLKHKTYISYVKGQTLTFGNDASSVIKANQGAVTLDGKYLIILYRQWGELIKVNLKTLEFTAVGIDIAKGFAISSLPWDPDIALTFYGDQNLVYGVRLKSKKYYTLDINSGEVKTYSFTFEIPTALAPGGSLGYSGGYAMDTSGIIYAMTNGGNHDTDGDGTYDLMNKTALYRVDTTSGKASFQLEGQNKSLNVNDAAGCLRQADYGDAMIDDGGDPPHHYKSSLYLGATWNSNFSSLWDAEANADLDDDGLLSIDGLSVAPTDHHIQLQDGKTHRLVINASQALTLSMWFDWNNSQTLEISEKSVFSLSSGNNSIDITVPKGTKGDVLMRMRASTVSVPSTGLVIGGEVEDYLFEVKSAVSDISVVADNYNPLTCEVVTIDITTLDDKGVPINFDEDIEISVNKLSGNGSLSGSCWLSASNNDPSSGSNKCSSPITVKYNDESVRQVYLESYYEGMELSVHAEVVKDNKVSNDSNGIVFRKEGYVLDVELGDNHPITYSPYYLSGEEFKITLTRQTVVDGGGSPICQVNKDYEGTKNVNVKVDYALGTQSPMGLRVGDVSAPENVFDSHYTSIAADFVSGKAVIAAAYFDAGMIQILTEYVPDGGVSGGWDHSKSMSVVPYALELETIAASLNGVGVVNPVGVTEFVPAQTSFDVTVKAVAKGGTLTHNFNYVAPTVIGSIVTPVSKTLGQLDIPTTLDFVEGISEVVGYKYHEVGSIDLNYAAERYLGLTTTHLTLNTGSIGHFYPAQFEIVSHSFSSDIELVTGNDEYWSYYGKPDLELALTLEAQGAEGDSLSYYDERLFTSASSFEPVDIEFTISNSGLDLCADEILVTQLLPIDFTSNKCNFSGQWSSGQYSVNESNMWVVRSVDAQGEPQAPQSEIETTLLSNNENVPYILSGQTTAKISHQFSETLDLRFGRLTLKDTHGPTMTPLPIEMNIEFWNGDSFEVNTWDSSSGTSLIGSFTAPITTPTNLNVIIPAPTLLEGLFDLNISGDIQGSAVLQFDLQDMTVANAIDDDSSDWLGYCWRLDENNTNEDECSDANMYQQNPSAVAVFGEQRKSNNLIFWRELFN</sequence>
<dbReference type="SUPFAM" id="SSF51126">
    <property type="entry name" value="Pectin lyase-like"/>
    <property type="match status" value="1"/>
</dbReference>
<evidence type="ECO:0000313" key="6">
    <source>
        <dbReference type="EMBL" id="VVV04421.1"/>
    </source>
</evidence>
<feature type="domain" description="GEVED" evidence="4">
    <location>
        <begin position="1404"/>
        <end position="1484"/>
    </location>
</feature>
<dbReference type="EMBL" id="LR721750">
    <property type="protein sequence ID" value="VVV04421.1"/>
    <property type="molecule type" value="Genomic_DNA"/>
</dbReference>
<feature type="domain" description="DUF6701" evidence="5">
    <location>
        <begin position="2104"/>
        <end position="2660"/>
    </location>
</feature>
<dbReference type="InterPro" id="IPR012334">
    <property type="entry name" value="Pectin_lyas_fold"/>
</dbReference>
<feature type="signal peptide" evidence="2">
    <location>
        <begin position="1"/>
        <end position="24"/>
    </location>
</feature>
<evidence type="ECO:0000259" key="3">
    <source>
        <dbReference type="Pfam" id="PF13229"/>
    </source>
</evidence>
<protein>
    <submittedName>
        <fullName evidence="6">Uncharacterized protein</fullName>
    </submittedName>
</protein>
<evidence type="ECO:0000256" key="2">
    <source>
        <dbReference type="SAM" id="SignalP"/>
    </source>
</evidence>
<dbReference type="SUPFAM" id="SSF117074">
    <property type="entry name" value="Hypothetical protein PA1324"/>
    <property type="match status" value="1"/>
</dbReference>
<dbReference type="InterPro" id="IPR045474">
    <property type="entry name" value="GEVED"/>
</dbReference>
<dbReference type="InterPro" id="IPR006626">
    <property type="entry name" value="PbH1"/>
</dbReference>
<dbReference type="InterPro" id="IPR013783">
    <property type="entry name" value="Ig-like_fold"/>
</dbReference>
<feature type="region of interest" description="Disordered" evidence="1">
    <location>
        <begin position="977"/>
        <end position="1002"/>
    </location>
</feature>
<feature type="region of interest" description="Disordered" evidence="1">
    <location>
        <begin position="1349"/>
        <end position="1375"/>
    </location>
</feature>
<feature type="domain" description="GEVED" evidence="4">
    <location>
        <begin position="1043"/>
        <end position="1125"/>
    </location>
</feature>
<feature type="compositionally biased region" description="Polar residues" evidence="1">
    <location>
        <begin position="1353"/>
        <end position="1371"/>
    </location>
</feature>
<dbReference type="SMART" id="SM00710">
    <property type="entry name" value="PbH1"/>
    <property type="match status" value="5"/>
</dbReference>
<feature type="domain" description="GEVED" evidence="4">
    <location>
        <begin position="648"/>
        <end position="729"/>
    </location>
</feature>
<dbReference type="InterPro" id="IPR046524">
    <property type="entry name" value="DUF6701"/>
</dbReference>
<evidence type="ECO:0000259" key="5">
    <source>
        <dbReference type="Pfam" id="PF20419"/>
    </source>
</evidence>
<evidence type="ECO:0000256" key="1">
    <source>
        <dbReference type="SAM" id="MobiDB-lite"/>
    </source>
</evidence>
<feature type="chain" id="PRO_5024299383" evidence="2">
    <location>
        <begin position="25"/>
        <end position="2663"/>
    </location>
</feature>
<proteinExistence type="predicted"/>
<gene>
    <name evidence="6" type="ORF">AW0309160_01816</name>
</gene>
<feature type="domain" description="Right handed beta helix" evidence="3">
    <location>
        <begin position="250"/>
        <end position="392"/>
    </location>
</feature>
<dbReference type="Pfam" id="PF20009">
    <property type="entry name" value="GEVED"/>
    <property type="match status" value="4"/>
</dbReference>
<dbReference type="Pfam" id="PF13229">
    <property type="entry name" value="Beta_helix"/>
    <property type="match status" value="1"/>
</dbReference>
<dbReference type="InterPro" id="IPR011050">
    <property type="entry name" value="Pectin_lyase_fold/virulence"/>
</dbReference>
<evidence type="ECO:0000259" key="4">
    <source>
        <dbReference type="Pfam" id="PF20009"/>
    </source>
</evidence>
<keyword evidence="2" id="KW-0732">Signal</keyword>
<dbReference type="Gene3D" id="2.60.120.260">
    <property type="entry name" value="Galactose-binding domain-like"/>
    <property type="match status" value="1"/>
</dbReference>
<dbReference type="Gene3D" id="2.160.20.10">
    <property type="entry name" value="Single-stranded right-handed beta-helix, Pectin lyase-like"/>
    <property type="match status" value="1"/>
</dbReference>
<organism evidence="6">
    <name type="scientific">Aliivibrio wodanis</name>
    <dbReference type="NCBI Taxonomy" id="80852"/>
    <lineage>
        <taxon>Bacteria</taxon>
        <taxon>Pseudomonadati</taxon>
        <taxon>Pseudomonadota</taxon>
        <taxon>Gammaproteobacteria</taxon>
        <taxon>Vibrionales</taxon>
        <taxon>Vibrionaceae</taxon>
        <taxon>Aliivibrio</taxon>
    </lineage>
</organism>